<dbReference type="PROSITE" id="PS51208">
    <property type="entry name" value="AUTOTRANSPORTER"/>
    <property type="match status" value="1"/>
</dbReference>
<dbReference type="InterPro" id="IPR006315">
    <property type="entry name" value="OM_autotransptr_brl_dom"/>
</dbReference>
<accession>A0A4R3LUE4</accession>
<evidence type="ECO:0000313" key="2">
    <source>
        <dbReference type="EMBL" id="TCT03239.1"/>
    </source>
</evidence>
<dbReference type="InterPro" id="IPR005546">
    <property type="entry name" value="Autotransporte_beta"/>
</dbReference>
<dbReference type="SUPFAM" id="SSF103515">
    <property type="entry name" value="Autotransporter"/>
    <property type="match status" value="1"/>
</dbReference>
<dbReference type="GO" id="GO:0019867">
    <property type="term" value="C:outer membrane"/>
    <property type="evidence" value="ECO:0007669"/>
    <property type="project" value="InterPro"/>
</dbReference>
<gene>
    <name evidence="2" type="ORF">EDC64_110103</name>
</gene>
<feature type="domain" description="Autotransporter" evidence="1">
    <location>
        <begin position="832"/>
        <end position="1128"/>
    </location>
</feature>
<dbReference type="Proteomes" id="UP000294664">
    <property type="component" value="Unassembled WGS sequence"/>
</dbReference>
<dbReference type="InterPro" id="IPR036709">
    <property type="entry name" value="Autotransporte_beta_dom_sf"/>
</dbReference>
<evidence type="ECO:0000313" key="3">
    <source>
        <dbReference type="Proteomes" id="UP000294664"/>
    </source>
</evidence>
<dbReference type="AlphaFoldDB" id="A0A4R3LUE4"/>
<dbReference type="SMART" id="SM00869">
    <property type="entry name" value="Autotransporter"/>
    <property type="match status" value="1"/>
</dbReference>
<keyword evidence="3" id="KW-1185">Reference proteome</keyword>
<evidence type="ECO:0000259" key="1">
    <source>
        <dbReference type="PROSITE" id="PS51208"/>
    </source>
</evidence>
<comment type="caution">
    <text evidence="2">The sequence shown here is derived from an EMBL/GenBank/DDBJ whole genome shotgun (WGS) entry which is preliminary data.</text>
</comment>
<dbReference type="Gene3D" id="2.40.128.130">
    <property type="entry name" value="Autotransporter beta-domain"/>
    <property type="match status" value="1"/>
</dbReference>
<organism evidence="2 3">
    <name type="scientific">Aquabacter spiritensis</name>
    <dbReference type="NCBI Taxonomy" id="933073"/>
    <lineage>
        <taxon>Bacteria</taxon>
        <taxon>Pseudomonadati</taxon>
        <taxon>Pseudomonadota</taxon>
        <taxon>Alphaproteobacteria</taxon>
        <taxon>Hyphomicrobiales</taxon>
        <taxon>Xanthobacteraceae</taxon>
        <taxon>Aquabacter</taxon>
    </lineage>
</organism>
<dbReference type="SUPFAM" id="SSF51126">
    <property type="entry name" value="Pectin lyase-like"/>
    <property type="match status" value="1"/>
</dbReference>
<reference evidence="2 3" key="1">
    <citation type="submission" date="2019-03" db="EMBL/GenBank/DDBJ databases">
        <title>Genomic Encyclopedia of Type Strains, Phase IV (KMG-IV): sequencing the most valuable type-strain genomes for metagenomic binning, comparative biology and taxonomic classification.</title>
        <authorList>
            <person name="Goeker M."/>
        </authorList>
    </citation>
    <scope>NUCLEOTIDE SEQUENCE [LARGE SCALE GENOMIC DNA]</scope>
    <source>
        <strain evidence="2 3">DSM 9035</strain>
    </source>
</reference>
<sequence>MRDRVGGLADARRAVPRRVPASTREDSLRRLRARFLAGTAATVLLWAAPARADSFPLQYAVDSDSSLRLLVYVGIGDGAPKPYLFDTGSSSFNFAYDPSWVPPATSTLVGSIPYLYGDGTYGFLLNQVTYPSLTFYTPAGAPVQTLTAPGAGFQVAQGTYIVTTGGTGPVLYTNADNVPYSESLAWAQALAAGQAPMAGTFYGVFGAGAFVSHQGGATLGGVLGQATTSGYVVAANGPAGLPCSPCVTLGLTPELRAQFTTLVPWSESGSNFPVSGANGGTEFNLVFTYALSAPGLATVTWASPTLLDTGTELIEISTSADIASYVTPSTGAVIAGSTLTVAAAVPGAAATAIVSAPDAPLPTDLIQTIGNGVGILGIAFFTQNSVLFDLENMVIGYTSSFVTDMPMTTPVTIGPEIGPIGLAGVVSGSGGLGVAAGGVLTLSAANTYTGGTGVAAGGWLALAGPGSIAASAGLQLDGTLDISRTASGAAVAMLSGNGVVDLGAQTLTITAGTGLFSGSLRDGGIGGGTGGGLIIAGGIQQLSGTSTYTGGTAIAAGAGLVLSGALQGLVVNNGSLDNSGAIDGPVLNAGLFVNNGRVTGSVLDTGLLTGTGYIGGALVVNGRVAPGNSIGAMAVNGNVAFQPGSAFIAELGASGTSDLLAVDGSVSVEGGTLALVPGTGFSPTLGARYVVLTAAGGIAGSFALDPTYFGTAGSVLPFLAPDVVSDGTAMGLTLVRSLVPFTALARTPNEIGAATGAAGLGDRTLLNRALVGVTRDQAPAAFDALSGEVYPSALSVLQSESLILRRAVLDRAAAPLRDPKPGAFAGVSPPGVPGDPDAFWAQGFGAWSRIDGNGNAATVSGDTGGVLVGYDRGFTLGEGDVRAGFAAGYSAGSYQVDARSSGFSTDTAHVALYGGAAVGALGVRLGGAYSWTDLAASRTVAFPGFADAVTADTSARTAQVFGEIGYAFALAGQAVPGQRPAASGTAGLEVEPFVGLAYVDVAMDGFTETGGVAALTGRGSQAGVTYSTLGARLSAPLAFGVAAARFRGTLAWQHAFGDTAPETLIAFGAAATLPFAISGVPVAADSALVEAGLDIAFTPAATLSVFYAGQLAQAETSNLVKGTFSLRF</sequence>
<proteinExistence type="predicted"/>
<dbReference type="EMBL" id="SMAI01000010">
    <property type="protein sequence ID" value="TCT03239.1"/>
    <property type="molecule type" value="Genomic_DNA"/>
</dbReference>
<name>A0A4R3LUE4_9HYPH</name>
<protein>
    <submittedName>
        <fullName evidence="2">Outer membrane autotransporter protein</fullName>
    </submittedName>
</protein>
<dbReference type="Pfam" id="PF03797">
    <property type="entry name" value="Autotransporter"/>
    <property type="match status" value="1"/>
</dbReference>
<dbReference type="InterPro" id="IPR011050">
    <property type="entry name" value="Pectin_lyase_fold/virulence"/>
</dbReference>
<dbReference type="NCBIfam" id="TIGR01414">
    <property type="entry name" value="autotrans_barl"/>
    <property type="match status" value="1"/>
</dbReference>